<evidence type="ECO:0000256" key="6">
    <source>
        <dbReference type="RuleBase" id="RU363032"/>
    </source>
</evidence>
<feature type="domain" description="ABC transmembrane type-1" evidence="7">
    <location>
        <begin position="20"/>
        <end position="200"/>
    </location>
</feature>
<gene>
    <name evidence="8" type="ORF">AVDCRST_MAG19-971</name>
</gene>
<feature type="transmembrane region" description="Helical" evidence="6">
    <location>
        <begin position="23"/>
        <end position="46"/>
    </location>
</feature>
<dbReference type="GO" id="GO:0031460">
    <property type="term" value="P:glycine betaine transport"/>
    <property type="evidence" value="ECO:0007669"/>
    <property type="project" value="TreeGrafter"/>
</dbReference>
<comment type="subcellular location">
    <subcellularLocation>
        <location evidence="1 6">Cell membrane</location>
        <topology evidence="1 6">Multi-pass membrane protein</topology>
    </subcellularLocation>
</comment>
<evidence type="ECO:0000256" key="5">
    <source>
        <dbReference type="ARBA" id="ARBA00023136"/>
    </source>
</evidence>
<feature type="transmembrane region" description="Helical" evidence="6">
    <location>
        <begin position="181"/>
        <end position="203"/>
    </location>
</feature>
<dbReference type="Gene3D" id="1.10.3720.10">
    <property type="entry name" value="MetI-like"/>
    <property type="match status" value="1"/>
</dbReference>
<dbReference type="InterPro" id="IPR000515">
    <property type="entry name" value="MetI-like"/>
</dbReference>
<feature type="transmembrane region" description="Helical" evidence="6">
    <location>
        <begin position="86"/>
        <end position="103"/>
    </location>
</feature>
<dbReference type="InterPro" id="IPR035906">
    <property type="entry name" value="MetI-like_sf"/>
</dbReference>
<dbReference type="SUPFAM" id="SSF161098">
    <property type="entry name" value="MetI-like"/>
    <property type="match status" value="1"/>
</dbReference>
<comment type="similarity">
    <text evidence="6">Belongs to the binding-protein-dependent transport system permease family.</text>
</comment>
<protein>
    <recommendedName>
        <fullName evidence="7">ABC transmembrane type-1 domain-containing protein</fullName>
    </recommendedName>
</protein>
<reference evidence="8" key="1">
    <citation type="submission" date="2020-02" db="EMBL/GenBank/DDBJ databases">
        <authorList>
            <person name="Meier V. D."/>
        </authorList>
    </citation>
    <scope>NUCLEOTIDE SEQUENCE</scope>
    <source>
        <strain evidence="8">AVDCRST_MAG19</strain>
    </source>
</reference>
<keyword evidence="4 6" id="KW-1133">Transmembrane helix</keyword>
<evidence type="ECO:0000256" key="1">
    <source>
        <dbReference type="ARBA" id="ARBA00004651"/>
    </source>
</evidence>
<dbReference type="EMBL" id="CADCWL010000039">
    <property type="protein sequence ID" value="CAA9552770.1"/>
    <property type="molecule type" value="Genomic_DNA"/>
</dbReference>
<dbReference type="GO" id="GO:0005886">
    <property type="term" value="C:plasma membrane"/>
    <property type="evidence" value="ECO:0007669"/>
    <property type="project" value="UniProtKB-SubCell"/>
</dbReference>
<dbReference type="PROSITE" id="PS50928">
    <property type="entry name" value="ABC_TM1"/>
    <property type="match status" value="1"/>
</dbReference>
<evidence type="ECO:0000256" key="3">
    <source>
        <dbReference type="ARBA" id="ARBA00022692"/>
    </source>
</evidence>
<keyword evidence="2 6" id="KW-0813">Transport</keyword>
<evidence type="ECO:0000256" key="2">
    <source>
        <dbReference type="ARBA" id="ARBA00022448"/>
    </source>
</evidence>
<dbReference type="PANTHER" id="PTHR30177:SF4">
    <property type="entry name" value="OSMOPROTECTANT IMPORT PERMEASE PROTEIN OSMW"/>
    <property type="match status" value="1"/>
</dbReference>
<keyword evidence="3 6" id="KW-0812">Transmembrane</keyword>
<dbReference type="AlphaFoldDB" id="A0A6J4UP93"/>
<dbReference type="Pfam" id="PF00528">
    <property type="entry name" value="BPD_transp_1"/>
    <property type="match status" value="1"/>
</dbReference>
<feature type="transmembrane region" description="Helical" evidence="6">
    <location>
        <begin position="53"/>
        <end position="74"/>
    </location>
</feature>
<evidence type="ECO:0000313" key="8">
    <source>
        <dbReference type="EMBL" id="CAA9552770.1"/>
    </source>
</evidence>
<proteinExistence type="inferred from homology"/>
<dbReference type="InterPro" id="IPR051204">
    <property type="entry name" value="ABC_transp_perm/SBD"/>
</dbReference>
<organism evidence="8">
    <name type="scientific">uncultured Thermomicrobiales bacterium</name>
    <dbReference type="NCBI Taxonomy" id="1645740"/>
    <lineage>
        <taxon>Bacteria</taxon>
        <taxon>Pseudomonadati</taxon>
        <taxon>Thermomicrobiota</taxon>
        <taxon>Thermomicrobia</taxon>
        <taxon>Thermomicrobiales</taxon>
        <taxon>environmental samples</taxon>
    </lineage>
</organism>
<sequence>MDELRFDYLFENWREVLVMAGDHLRLCLAAVGLALVVAVPLGMVAARFRGLTLPILSLLGVIYTVPSLAFLTFLIPTPLGIGRDNALVVLTAYAQLFLVRNIVAGLRGVDASTLEAAQGIGMTPWQVFQRVRWPLALPVVLAGIRTAFVSTISLATIAGWINAGGLGPLLFNGISRDQPPMILAGAVAIVALALLSDAVLRVAERWTAAARAQRAGAR</sequence>
<name>A0A6J4UP93_9BACT</name>
<keyword evidence="5 6" id="KW-0472">Membrane</keyword>
<dbReference type="PANTHER" id="PTHR30177">
    <property type="entry name" value="GLYCINE BETAINE/L-PROLINE TRANSPORT SYSTEM PERMEASE PROTEIN PROW"/>
    <property type="match status" value="1"/>
</dbReference>
<evidence type="ECO:0000256" key="4">
    <source>
        <dbReference type="ARBA" id="ARBA00022989"/>
    </source>
</evidence>
<feature type="transmembrane region" description="Helical" evidence="6">
    <location>
        <begin position="135"/>
        <end position="161"/>
    </location>
</feature>
<dbReference type="GO" id="GO:0055085">
    <property type="term" value="P:transmembrane transport"/>
    <property type="evidence" value="ECO:0007669"/>
    <property type="project" value="InterPro"/>
</dbReference>
<dbReference type="CDD" id="cd06261">
    <property type="entry name" value="TM_PBP2"/>
    <property type="match status" value="1"/>
</dbReference>
<accession>A0A6J4UP93</accession>
<evidence type="ECO:0000259" key="7">
    <source>
        <dbReference type="PROSITE" id="PS50928"/>
    </source>
</evidence>